<dbReference type="GO" id="GO:0016301">
    <property type="term" value="F:kinase activity"/>
    <property type="evidence" value="ECO:0007669"/>
    <property type="project" value="UniProtKB-KW"/>
</dbReference>
<dbReference type="InterPro" id="IPR002178">
    <property type="entry name" value="PTS_EIIA_type-2_dom"/>
</dbReference>
<name>A0A920C6W2_9BACI</name>
<dbReference type="PROSITE" id="PS51094">
    <property type="entry name" value="PTS_EIIA_TYPE_2"/>
    <property type="match status" value="1"/>
</dbReference>
<dbReference type="AlphaFoldDB" id="A0A920C6W2"/>
<evidence type="ECO:0000256" key="3">
    <source>
        <dbReference type="ARBA" id="ARBA00022448"/>
    </source>
</evidence>
<dbReference type="RefSeq" id="WP_212920510.1">
    <property type="nucleotide sequence ID" value="NZ_BORP01000002.1"/>
</dbReference>
<comment type="caution">
    <text evidence="13">The sequence shown here is derived from an EMBL/GenBank/DDBJ whole genome shotgun (WGS) entry which is preliminary data.</text>
</comment>
<keyword evidence="5" id="KW-0762">Sugar transport</keyword>
<organism evidence="13 14">
    <name type="scientific">Ornithinibacillus bavariensis</name>
    <dbReference type="NCBI Taxonomy" id="545502"/>
    <lineage>
        <taxon>Bacteria</taxon>
        <taxon>Bacillati</taxon>
        <taxon>Bacillota</taxon>
        <taxon>Bacilli</taxon>
        <taxon>Bacillales</taxon>
        <taxon>Bacillaceae</taxon>
        <taxon>Ornithinibacillus</taxon>
    </lineage>
</organism>
<evidence type="ECO:0000256" key="7">
    <source>
        <dbReference type="ARBA" id="ARBA00022683"/>
    </source>
</evidence>
<keyword evidence="14" id="KW-1185">Reference proteome</keyword>
<keyword evidence="3" id="KW-0813">Transport</keyword>
<evidence type="ECO:0000256" key="1">
    <source>
        <dbReference type="ARBA" id="ARBA00002434"/>
    </source>
</evidence>
<dbReference type="Proteomes" id="UP000676917">
    <property type="component" value="Unassembled WGS sequence"/>
</dbReference>
<evidence type="ECO:0000259" key="12">
    <source>
        <dbReference type="PROSITE" id="PS51094"/>
    </source>
</evidence>
<gene>
    <name evidence="13" type="primary">mtlF</name>
    <name evidence="13" type="ORF">J43TS3_16390</name>
</gene>
<proteinExistence type="predicted"/>
<evidence type="ECO:0000256" key="4">
    <source>
        <dbReference type="ARBA" id="ARBA00022553"/>
    </source>
</evidence>
<evidence type="ECO:0000256" key="10">
    <source>
        <dbReference type="ARBA" id="ARBA00030956"/>
    </source>
</evidence>
<evidence type="ECO:0000256" key="6">
    <source>
        <dbReference type="ARBA" id="ARBA00022679"/>
    </source>
</evidence>
<keyword evidence="7" id="KW-0598">Phosphotransferase system</keyword>
<feature type="domain" description="PTS EIIA type-2" evidence="12">
    <location>
        <begin position="4"/>
        <end position="144"/>
    </location>
</feature>
<reference evidence="13" key="1">
    <citation type="submission" date="2021-03" db="EMBL/GenBank/DDBJ databases">
        <title>Antimicrobial resistance genes in bacteria isolated from Japanese honey, and their potential for conferring macrolide and lincosamide resistance in the American foulbrood pathogen Paenibacillus larvae.</title>
        <authorList>
            <person name="Okamoto M."/>
            <person name="Kumagai M."/>
            <person name="Kanamori H."/>
            <person name="Takamatsu D."/>
        </authorList>
    </citation>
    <scope>NUCLEOTIDE SEQUENCE</scope>
    <source>
        <strain evidence="13">J43TS3</strain>
    </source>
</reference>
<sequence>MVKEVLSKENIHLNMEFNNKEKAIRYTGEILYKNGHVQKNYIEKMLEREKLSSTYLGNHVAIPHGTEDAKLEIVETGISVVTVPNGVDFGNGNIVKILVGIAGKGDEHLEVLSKIAIVLSEESNIEKILTAQTKNDILRLFQEVN</sequence>
<accession>A0A920C6W2</accession>
<evidence type="ECO:0000256" key="8">
    <source>
        <dbReference type="ARBA" id="ARBA00022777"/>
    </source>
</evidence>
<dbReference type="EMBL" id="BORP01000002">
    <property type="protein sequence ID" value="GIO27028.1"/>
    <property type="molecule type" value="Genomic_DNA"/>
</dbReference>
<dbReference type="CDD" id="cd00211">
    <property type="entry name" value="PTS_IIA_fru"/>
    <property type="match status" value="1"/>
</dbReference>
<evidence type="ECO:0000256" key="2">
    <source>
        <dbReference type="ARBA" id="ARBA00014783"/>
    </source>
</evidence>
<dbReference type="PROSITE" id="PS00372">
    <property type="entry name" value="PTS_EIIA_TYPE_2_HIS"/>
    <property type="match status" value="1"/>
</dbReference>
<keyword evidence="6" id="KW-0808">Transferase</keyword>
<evidence type="ECO:0000256" key="5">
    <source>
        <dbReference type="ARBA" id="ARBA00022597"/>
    </source>
</evidence>
<evidence type="ECO:0000313" key="14">
    <source>
        <dbReference type="Proteomes" id="UP000676917"/>
    </source>
</evidence>
<dbReference type="GO" id="GO:0009401">
    <property type="term" value="P:phosphoenolpyruvate-dependent sugar phosphotransferase system"/>
    <property type="evidence" value="ECO:0007669"/>
    <property type="project" value="UniProtKB-KW"/>
</dbReference>
<dbReference type="GO" id="GO:0005886">
    <property type="term" value="C:plasma membrane"/>
    <property type="evidence" value="ECO:0007669"/>
    <property type="project" value="TreeGrafter"/>
</dbReference>
<dbReference type="InterPro" id="IPR050893">
    <property type="entry name" value="Sugar_PTS"/>
</dbReference>
<evidence type="ECO:0000256" key="11">
    <source>
        <dbReference type="ARBA" id="ARBA00030962"/>
    </source>
</evidence>
<keyword evidence="4" id="KW-0597">Phosphoprotein</keyword>
<dbReference type="Pfam" id="PF00359">
    <property type="entry name" value="PTS_EIIA_2"/>
    <property type="match status" value="1"/>
</dbReference>
<dbReference type="InterPro" id="IPR016152">
    <property type="entry name" value="PTrfase/Anion_transptr"/>
</dbReference>
<dbReference type="SUPFAM" id="SSF55804">
    <property type="entry name" value="Phoshotransferase/anion transport protein"/>
    <property type="match status" value="1"/>
</dbReference>
<evidence type="ECO:0000313" key="13">
    <source>
        <dbReference type="EMBL" id="GIO27028.1"/>
    </source>
</evidence>
<evidence type="ECO:0000256" key="9">
    <source>
        <dbReference type="ARBA" id="ARBA00029908"/>
    </source>
</evidence>
<dbReference type="GO" id="GO:0090563">
    <property type="term" value="F:protein-phosphocysteine-sugar phosphotransferase activity"/>
    <property type="evidence" value="ECO:0007669"/>
    <property type="project" value="TreeGrafter"/>
</dbReference>
<dbReference type="Gene3D" id="3.40.930.10">
    <property type="entry name" value="Mannitol-specific EII, Chain A"/>
    <property type="match status" value="1"/>
</dbReference>
<dbReference type="PANTHER" id="PTHR30181">
    <property type="entry name" value="MANNITOL PERMEASE IIC COMPONENT"/>
    <property type="match status" value="1"/>
</dbReference>
<dbReference type="PANTHER" id="PTHR30181:SF2">
    <property type="entry name" value="PTS SYSTEM MANNITOL-SPECIFIC EIICBA COMPONENT"/>
    <property type="match status" value="1"/>
</dbReference>
<protein>
    <recommendedName>
        <fullName evidence="2">Mannitol-specific phosphotransferase enzyme IIA component</fullName>
    </recommendedName>
    <alternativeName>
        <fullName evidence="10">EIIA</fullName>
    </alternativeName>
    <alternativeName>
        <fullName evidence="11">EIII</fullName>
    </alternativeName>
    <alternativeName>
        <fullName evidence="9">PTS system mannitol-specific EIIA component</fullName>
    </alternativeName>
</protein>
<comment type="function">
    <text evidence="1">The phosphoenolpyruvate-dependent sugar phosphotransferase system (sugar PTS), a major carbohydrate active transport system, catalyzes the phosphorylation of incoming sugar substrates concomitantly with their translocation across the cell membrane. The enzyme II CmtAB PTS system is involved in D-mannitol transport.</text>
</comment>
<keyword evidence="8" id="KW-0418">Kinase</keyword>